<evidence type="ECO:0000313" key="5">
    <source>
        <dbReference type="EMBL" id="KAF5368047.1"/>
    </source>
</evidence>
<evidence type="ECO:0000256" key="3">
    <source>
        <dbReference type="PROSITE-ProRule" id="PRU00339"/>
    </source>
</evidence>
<dbReference type="Gene3D" id="1.25.40.10">
    <property type="entry name" value="Tetratricopeptide repeat domain"/>
    <property type="match status" value="2"/>
</dbReference>
<feature type="region of interest" description="Disordered" evidence="4">
    <location>
        <begin position="766"/>
        <end position="864"/>
    </location>
</feature>
<evidence type="ECO:0000256" key="1">
    <source>
        <dbReference type="ARBA" id="ARBA00002550"/>
    </source>
</evidence>
<organism evidence="5 6">
    <name type="scientific">Tetrapyrgos nigripes</name>
    <dbReference type="NCBI Taxonomy" id="182062"/>
    <lineage>
        <taxon>Eukaryota</taxon>
        <taxon>Fungi</taxon>
        <taxon>Dikarya</taxon>
        <taxon>Basidiomycota</taxon>
        <taxon>Agaricomycotina</taxon>
        <taxon>Agaricomycetes</taxon>
        <taxon>Agaricomycetidae</taxon>
        <taxon>Agaricales</taxon>
        <taxon>Marasmiineae</taxon>
        <taxon>Marasmiaceae</taxon>
        <taxon>Tetrapyrgos</taxon>
    </lineage>
</organism>
<accession>A0A8H5LSL6</accession>
<gene>
    <name evidence="5" type="ORF">D9758_004500</name>
</gene>
<feature type="repeat" description="TPR" evidence="3">
    <location>
        <begin position="1200"/>
        <end position="1233"/>
    </location>
</feature>
<feature type="region of interest" description="Disordered" evidence="4">
    <location>
        <begin position="913"/>
        <end position="1078"/>
    </location>
</feature>
<dbReference type="OrthoDB" id="29013at2759"/>
<reference evidence="5 6" key="1">
    <citation type="journal article" date="2020" name="ISME J.">
        <title>Uncovering the hidden diversity of litter-decomposition mechanisms in mushroom-forming fungi.</title>
        <authorList>
            <person name="Floudas D."/>
            <person name="Bentzer J."/>
            <person name="Ahren D."/>
            <person name="Johansson T."/>
            <person name="Persson P."/>
            <person name="Tunlid A."/>
        </authorList>
    </citation>
    <scope>NUCLEOTIDE SEQUENCE [LARGE SCALE GENOMIC DNA]</scope>
    <source>
        <strain evidence="5 6">CBS 291.85</strain>
    </source>
</reference>
<dbReference type="EMBL" id="JAACJM010000017">
    <property type="protein sequence ID" value="KAF5368047.1"/>
    <property type="molecule type" value="Genomic_DNA"/>
</dbReference>
<dbReference type="PROSITE" id="PS50005">
    <property type="entry name" value="TPR"/>
    <property type="match status" value="1"/>
</dbReference>
<feature type="region of interest" description="Disordered" evidence="4">
    <location>
        <begin position="1112"/>
        <end position="1151"/>
    </location>
</feature>
<feature type="compositionally biased region" description="Low complexity" evidence="4">
    <location>
        <begin position="1058"/>
        <end position="1075"/>
    </location>
</feature>
<dbReference type="SMART" id="SM00028">
    <property type="entry name" value="TPR"/>
    <property type="match status" value="3"/>
</dbReference>
<feature type="compositionally biased region" description="Polar residues" evidence="4">
    <location>
        <begin position="837"/>
        <end position="864"/>
    </location>
</feature>
<protein>
    <recommendedName>
        <fullName evidence="7">TPR-like protein</fullName>
    </recommendedName>
</protein>
<keyword evidence="6" id="KW-1185">Reference proteome</keyword>
<dbReference type="Pfam" id="PF13181">
    <property type="entry name" value="TPR_8"/>
    <property type="match status" value="2"/>
</dbReference>
<feature type="region of interest" description="Disordered" evidence="4">
    <location>
        <begin position="499"/>
        <end position="523"/>
    </location>
</feature>
<dbReference type="InterPro" id="IPR011990">
    <property type="entry name" value="TPR-like_helical_dom_sf"/>
</dbReference>
<feature type="compositionally biased region" description="Acidic residues" evidence="4">
    <location>
        <begin position="776"/>
        <end position="786"/>
    </location>
</feature>
<feature type="compositionally biased region" description="Polar residues" evidence="4">
    <location>
        <begin position="1021"/>
        <end position="1030"/>
    </location>
</feature>
<evidence type="ECO:0000313" key="6">
    <source>
        <dbReference type="Proteomes" id="UP000559256"/>
    </source>
</evidence>
<keyword evidence="3" id="KW-0802">TPR repeat</keyword>
<feature type="compositionally biased region" description="Basic and acidic residues" evidence="4">
    <location>
        <begin position="809"/>
        <end position="825"/>
    </location>
</feature>
<evidence type="ECO:0008006" key="7">
    <source>
        <dbReference type="Google" id="ProtNLM"/>
    </source>
</evidence>
<dbReference type="InterPro" id="IPR051722">
    <property type="entry name" value="Endocytosis_PI4K-reg_protein"/>
</dbReference>
<dbReference type="InterPro" id="IPR019734">
    <property type="entry name" value="TPR_rpt"/>
</dbReference>
<comment type="function">
    <text evidence="1">Involved in endocytosis.</text>
</comment>
<comment type="caution">
    <text evidence="5">The sequence shown here is derived from an EMBL/GenBank/DDBJ whole genome shotgun (WGS) entry which is preliminary data.</text>
</comment>
<sequence length="1341" mass="147340">MSTPKERHYWSQLRAALTAGQWLSSAPAKAPNGAPLPWSELFRKFNKHCRGYTDVAQVASATQTLAVLLAANSKSKNEDQDEWVVERKEGEYALELGEECILPAERKKDGLEAYEALKKLESANFDTLNFALAYYAYAVGNPTECLAHLAKVPEVAHVQNHIPLPSTLRASTFLAPSTSASAASSIAESSSTATPSLTPSATISIEEIKDGRAWAMAETIRSLCLQGMSHELLSPTDPKKALGIYAAVLPLLSIVETEFATSSFTPPSLTASGKGKVDFTCFTRFREIWRWVERLLWRAIVLGSRVYDLHHDHRQLPPEKACKNTDSLWTWLDHYTSCSAFWPSNFRTEHRATVSALYLRALVIRYGPLASVIKPSSGSEFMSDGPPAWMHTARSLVQEYRAILTVSTRFPRAGERNWKVEDFVDMCVAIWEASGARAEHTGWVMDVLQWSTRLTFNSSRILRHMTRLLYVSGDTALAKRTLRLYVQIVSKVQQTREAEAVQANDRNGDSLNGTEMETETPKDSERWIETLIFGIRMLCRIASSSSSTLVWGPGGSAWSAVGAGTGPTKSNWKEMMDDLKEAERLIEKAKVGIEKVGSKVQGKYEKEELLANLVLAEGVWNWVMGLKEQNPLTRPSYLSRAHSLFRQSIETHPTSGAHYHLALSYAYKHAYHSPGPTDGVGAGVAVNGTTATHINGNGHAHAHSIGHADFNADTAAEDSFLDSALLHVAHATELNPQEIRYWHLLGLLCAKLEKWDAAVGALDMGRSVGLGGDQTRDDDEFTEESEGASSVEGLPAGNDASHALFKAQASKEAKELQDKEKDKESAPPPPIEPLYILNSNPQSSTTSGNSSTIPPASGLLQPSSAIGQPQRYEAFEQALQLRMSEVTVTEYVEGVEVATDRLREVFEWVAERKGLGPGNGAESQARASFDGTRSGSGIMRLKSPSELRLGSQSGHGHENDTEHGDEKVAVASDSSFADGEPNPPRGRPSLQLTARQDSGRSDGTLKPPIPIPITISPATPEANTPKTNGNGEEEKDPMQSPTLLETRDASKPKKMQQKLKSQVGQVKSQVQKSGVRISTISKKIGHGVVRNGGLRRVSSTSDLHTVLRPMSYQASSIHSRRRNSFMRPSDSSATESPPPPPVLPPSYKQLSSKWNTRTARENRLLSDLWLMSAASFRREGKIEHAKGAIQEAEVKDEGNPGVWVQLGLYYIALGRIQDAIDSFHKALFISTDDIAATVHLSRIYLFPEEVSPSSPTSYSYKANPFNTIEHPNPENVDLAAGMLEYITKGVAWDIPEAWYFLGKAYGFQGRNEKERECLSWALKLSERRGVRDVLIALGICL</sequence>
<dbReference type="Proteomes" id="UP000559256">
    <property type="component" value="Unassembled WGS sequence"/>
</dbReference>
<dbReference type="PANTHER" id="PTHR23083:SF464">
    <property type="entry name" value="TETRATRICOPEPTIDE REPEAT DOMAIN 7, ISOFORM A"/>
    <property type="match status" value="1"/>
</dbReference>
<evidence type="ECO:0000256" key="2">
    <source>
        <dbReference type="ARBA" id="ARBA00038251"/>
    </source>
</evidence>
<proteinExistence type="inferred from homology"/>
<feature type="compositionally biased region" description="Polar residues" evidence="4">
    <location>
        <begin position="921"/>
        <end position="935"/>
    </location>
</feature>
<name>A0A8H5LSL6_9AGAR</name>
<dbReference type="PANTHER" id="PTHR23083">
    <property type="entry name" value="TETRATRICOPEPTIDE REPEAT PROTEIN, TPR"/>
    <property type="match status" value="1"/>
</dbReference>
<feature type="compositionally biased region" description="Basic and acidic residues" evidence="4">
    <location>
        <begin position="955"/>
        <end position="968"/>
    </location>
</feature>
<dbReference type="SUPFAM" id="SSF48452">
    <property type="entry name" value="TPR-like"/>
    <property type="match status" value="2"/>
</dbReference>
<evidence type="ECO:0000256" key="4">
    <source>
        <dbReference type="SAM" id="MobiDB-lite"/>
    </source>
</evidence>
<comment type="similarity">
    <text evidence="2">Belongs to the YPP1 family.</text>
</comment>